<sequence length="318" mass="37706">MAITGTEFESIIKPFFSNLFKDMGYAVLEVRNQNSGTQNGFDIKIVFEDGHLKERYIFVECKYYTTARLDWSDIFNKQVELEGSNYNPTAFILLSPLQNLSNINDNLQQNFEKLAKCPAEFWTPDKEIEKLFAIDSDLYEKVYDKPCDIVVDRNEQIQITKTRIELILKKKDLFQFSNCIEINDTDRKPEESEHLYTTLDRKLNAVLADDDKDRIYYHQLRVNYKVFLEDLQDVNNDLRLKIIKWQENMRFKANRLTSKFNLDSAYNSKNFFHDFFDEAEKELLTFYERNDLKDDEQKLLGGLVFELAAECPLDWSKR</sequence>
<evidence type="ECO:0008006" key="3">
    <source>
        <dbReference type="Google" id="ProtNLM"/>
    </source>
</evidence>
<proteinExistence type="predicted"/>
<comment type="caution">
    <text evidence="1">The sequence shown here is derived from an EMBL/GenBank/DDBJ whole genome shotgun (WGS) entry which is preliminary data.</text>
</comment>
<name>A0ABS1HPW1_9BACT</name>
<protein>
    <recommendedName>
        <fullName evidence="3">Restriction endonuclease type IV Mrr domain-containing protein</fullName>
    </recommendedName>
</protein>
<accession>A0ABS1HPW1</accession>
<dbReference type="RefSeq" id="WP_200466936.1">
    <property type="nucleotide sequence ID" value="NZ_JAENRR010000087.1"/>
</dbReference>
<evidence type="ECO:0000313" key="1">
    <source>
        <dbReference type="EMBL" id="MBK3519717.1"/>
    </source>
</evidence>
<gene>
    <name evidence="1" type="ORF">JIV24_20420</name>
</gene>
<evidence type="ECO:0000313" key="2">
    <source>
        <dbReference type="Proteomes" id="UP000605676"/>
    </source>
</evidence>
<organism evidence="1 2">
    <name type="scientific">Carboxylicivirga marina</name>
    <dbReference type="NCBI Taxonomy" id="2800988"/>
    <lineage>
        <taxon>Bacteria</taxon>
        <taxon>Pseudomonadati</taxon>
        <taxon>Bacteroidota</taxon>
        <taxon>Bacteroidia</taxon>
        <taxon>Marinilabiliales</taxon>
        <taxon>Marinilabiliaceae</taxon>
        <taxon>Carboxylicivirga</taxon>
    </lineage>
</organism>
<keyword evidence="2" id="KW-1185">Reference proteome</keyword>
<reference evidence="1 2" key="1">
    <citation type="submission" date="2021-01" db="EMBL/GenBank/DDBJ databases">
        <title>Carboxyliciviraga sp.nov., isolated from coastal sediments.</title>
        <authorList>
            <person name="Lu D."/>
            <person name="Zhang T."/>
        </authorList>
    </citation>
    <scope>NUCLEOTIDE SEQUENCE [LARGE SCALE GENOMIC DNA]</scope>
    <source>
        <strain evidence="1 2">N1Y132</strain>
    </source>
</reference>
<dbReference type="EMBL" id="JAENRR010000087">
    <property type="protein sequence ID" value="MBK3519717.1"/>
    <property type="molecule type" value="Genomic_DNA"/>
</dbReference>
<dbReference type="Proteomes" id="UP000605676">
    <property type="component" value="Unassembled WGS sequence"/>
</dbReference>